<reference evidence="1" key="1">
    <citation type="submission" date="2019-03" db="EMBL/GenBank/DDBJ databases">
        <authorList>
            <person name="Mank J."/>
            <person name="Almeida P."/>
        </authorList>
    </citation>
    <scope>NUCLEOTIDE SEQUENCE</scope>
    <source>
        <strain evidence="1">78183</strain>
    </source>
</reference>
<dbReference type="AlphaFoldDB" id="A0A6N2LER8"/>
<accession>A0A6N2LER8</accession>
<gene>
    <name evidence="1" type="ORF">SVIM_LOCUS209652</name>
</gene>
<dbReference type="EMBL" id="CAADRP010001413">
    <property type="protein sequence ID" value="VFU38459.1"/>
    <property type="molecule type" value="Genomic_DNA"/>
</dbReference>
<protein>
    <submittedName>
        <fullName evidence="1">Uncharacterized protein</fullName>
    </submittedName>
</protein>
<sequence length="77" mass="8321">MAENIPLPHSWDGGGSGSACHLTNRRQELGEARAITHGMVEAKAKEKTTTLEACHLPICHSIPVTMNWTMPGLSPMI</sequence>
<organism evidence="1">
    <name type="scientific">Salix viminalis</name>
    <name type="common">Common osier</name>
    <name type="synonym">Basket willow</name>
    <dbReference type="NCBI Taxonomy" id="40686"/>
    <lineage>
        <taxon>Eukaryota</taxon>
        <taxon>Viridiplantae</taxon>
        <taxon>Streptophyta</taxon>
        <taxon>Embryophyta</taxon>
        <taxon>Tracheophyta</taxon>
        <taxon>Spermatophyta</taxon>
        <taxon>Magnoliopsida</taxon>
        <taxon>eudicotyledons</taxon>
        <taxon>Gunneridae</taxon>
        <taxon>Pentapetalae</taxon>
        <taxon>rosids</taxon>
        <taxon>fabids</taxon>
        <taxon>Malpighiales</taxon>
        <taxon>Salicaceae</taxon>
        <taxon>Saliceae</taxon>
        <taxon>Salix</taxon>
    </lineage>
</organism>
<name>A0A6N2LER8_SALVM</name>
<proteinExistence type="predicted"/>
<evidence type="ECO:0000313" key="1">
    <source>
        <dbReference type="EMBL" id="VFU38459.1"/>
    </source>
</evidence>